<evidence type="ECO:0000313" key="1">
    <source>
        <dbReference type="EMBL" id="KAL0265593.1"/>
    </source>
</evidence>
<comment type="caution">
    <text evidence="1">The sequence shown here is derived from an EMBL/GenBank/DDBJ whole genome shotgun (WGS) entry which is preliminary data.</text>
</comment>
<proteinExistence type="predicted"/>
<sequence length="366" mass="41640">MDFDILSVLLKPGHNYIRIECRPHMRGYAGSVLFGGFGSRTRKNTYFARPVFESARGAGDAVLSEGLQFMKIESREELEHRKRNINYLLKVFDKEQFIIMEYVVREGGNVDTGALRSLPLESRQEIGRCMLDEEARLRRAIFSARIVNLCVLEKMFPRSDVRDVLRRMTVHFKGRFLLKNEFYEHKLQIIRKRVLDEMSRCGHLPFCEAQKIPQRFAFLLDEMCEKAEDGYVLRGHDEMLGMADEPLEISDTHTRIQRVLSSAGMASSHEIAVLSGLCRKEVTDALAEAPFVKLSNGCYVSCPDEPGSVRALIVGLFSKKASVRKGELLRTLREGLGRAAEMEEVLGVLETLCVQRAGSWVLKECK</sequence>
<dbReference type="AlphaFoldDB" id="A0AAW2H7I3"/>
<protein>
    <submittedName>
        <fullName evidence="1">Uncharacterized protein</fullName>
    </submittedName>
</protein>
<name>A0AAW2H7I3_9NEOP</name>
<accession>A0AAW2H7I3</accession>
<organism evidence="1">
    <name type="scientific">Menopon gallinae</name>
    <name type="common">poultry shaft louse</name>
    <dbReference type="NCBI Taxonomy" id="328185"/>
    <lineage>
        <taxon>Eukaryota</taxon>
        <taxon>Metazoa</taxon>
        <taxon>Ecdysozoa</taxon>
        <taxon>Arthropoda</taxon>
        <taxon>Hexapoda</taxon>
        <taxon>Insecta</taxon>
        <taxon>Pterygota</taxon>
        <taxon>Neoptera</taxon>
        <taxon>Paraneoptera</taxon>
        <taxon>Psocodea</taxon>
        <taxon>Troctomorpha</taxon>
        <taxon>Phthiraptera</taxon>
        <taxon>Amblycera</taxon>
        <taxon>Menoponidae</taxon>
        <taxon>Menopon</taxon>
    </lineage>
</organism>
<gene>
    <name evidence="1" type="ORF">PYX00_011306</name>
</gene>
<reference evidence="1" key="1">
    <citation type="journal article" date="2024" name="Gigascience">
        <title>Chromosome-level genome of the poultry shaft louse Menopon gallinae provides insight into the host-switching and adaptive evolution of parasitic lice.</title>
        <authorList>
            <person name="Xu Y."/>
            <person name="Ma L."/>
            <person name="Liu S."/>
            <person name="Liang Y."/>
            <person name="Liu Q."/>
            <person name="He Z."/>
            <person name="Tian L."/>
            <person name="Duan Y."/>
            <person name="Cai W."/>
            <person name="Li H."/>
            <person name="Song F."/>
        </authorList>
    </citation>
    <scope>NUCLEOTIDE SEQUENCE</scope>
    <source>
        <strain evidence="1">Cailab_2023a</strain>
    </source>
</reference>
<dbReference type="EMBL" id="JARGDH010000006">
    <property type="protein sequence ID" value="KAL0265593.1"/>
    <property type="molecule type" value="Genomic_DNA"/>
</dbReference>